<sequence>MQSEIDEMDSKHLAVIDKQGDEINNTITEIEQTILDLRKLDTNDFCLVSKYKSRNEEFKKLPAQYQVTLPTFTPNKINREQIYQQFGSLSKLSIKTEHADSMKNPDAQSSSPGDHLLMVPQIITDISTDYSGKHEELTSVTCLSDNELWTCSYNNKILRLYNLEGRLLRSVQTKSGNDLWDMQYT</sequence>
<accession>A0A8B8B1N5</accession>
<organism evidence="1 2">
    <name type="scientific">Crassostrea virginica</name>
    <name type="common">Eastern oyster</name>
    <dbReference type="NCBI Taxonomy" id="6565"/>
    <lineage>
        <taxon>Eukaryota</taxon>
        <taxon>Metazoa</taxon>
        <taxon>Spiralia</taxon>
        <taxon>Lophotrochozoa</taxon>
        <taxon>Mollusca</taxon>
        <taxon>Bivalvia</taxon>
        <taxon>Autobranchia</taxon>
        <taxon>Pteriomorphia</taxon>
        <taxon>Ostreida</taxon>
        <taxon>Ostreoidea</taxon>
        <taxon>Ostreidae</taxon>
        <taxon>Crassostrea</taxon>
    </lineage>
</organism>
<dbReference type="GeneID" id="111106234"/>
<evidence type="ECO:0000313" key="1">
    <source>
        <dbReference type="Proteomes" id="UP000694844"/>
    </source>
</evidence>
<evidence type="ECO:0000313" key="2">
    <source>
        <dbReference type="RefSeq" id="XP_022296529.1"/>
    </source>
</evidence>
<dbReference type="Proteomes" id="UP000694844">
    <property type="component" value="Chromosome 8"/>
</dbReference>
<name>A0A8B8B1N5_CRAVI</name>
<gene>
    <name evidence="2" type="primary">LOC111106234</name>
</gene>
<keyword evidence="1" id="KW-1185">Reference proteome</keyword>
<dbReference type="AlphaFoldDB" id="A0A8B8B1N5"/>
<dbReference type="RefSeq" id="XP_022296529.1">
    <property type="nucleotide sequence ID" value="XM_022440821.1"/>
</dbReference>
<protein>
    <submittedName>
        <fullName evidence="2">Uncharacterized protein LOC111106234</fullName>
    </submittedName>
</protein>
<proteinExistence type="predicted"/>
<reference evidence="2" key="1">
    <citation type="submission" date="2025-08" db="UniProtKB">
        <authorList>
            <consortium name="RefSeq"/>
        </authorList>
    </citation>
    <scope>IDENTIFICATION</scope>
    <source>
        <tissue evidence="2">Whole sample</tissue>
    </source>
</reference>
<dbReference type="KEGG" id="cvn:111106234"/>